<dbReference type="EMBL" id="BOML01000025">
    <property type="protein sequence ID" value="GIE01690.1"/>
    <property type="molecule type" value="Genomic_DNA"/>
</dbReference>
<dbReference type="RefSeq" id="WP_203727460.1">
    <property type="nucleotide sequence ID" value="NZ_BAAATX010000005.1"/>
</dbReference>
<dbReference type="PANTHER" id="PTHR44688:SF16">
    <property type="entry name" value="DNA-BINDING TRANSCRIPTIONAL ACTIVATOR DEVR_DOSR"/>
    <property type="match status" value="1"/>
</dbReference>
<dbReference type="PROSITE" id="PS50043">
    <property type="entry name" value="HTH_LUXR_2"/>
    <property type="match status" value="1"/>
</dbReference>
<dbReference type="Gene3D" id="1.10.10.10">
    <property type="entry name" value="Winged helix-like DNA-binding domain superfamily/Winged helix DNA-binding domain"/>
    <property type="match status" value="1"/>
</dbReference>
<feature type="domain" description="HTH luxR-type" evidence="4">
    <location>
        <begin position="736"/>
        <end position="801"/>
    </location>
</feature>
<evidence type="ECO:0000313" key="5">
    <source>
        <dbReference type="EMBL" id="GIE01690.1"/>
    </source>
</evidence>
<dbReference type="InterPro" id="IPR003593">
    <property type="entry name" value="AAA+_ATPase"/>
</dbReference>
<dbReference type="PRINTS" id="PR00038">
    <property type="entry name" value="HTHLUXR"/>
</dbReference>
<dbReference type="SUPFAM" id="SSF52540">
    <property type="entry name" value="P-loop containing nucleoside triphosphate hydrolases"/>
    <property type="match status" value="1"/>
</dbReference>
<evidence type="ECO:0000259" key="4">
    <source>
        <dbReference type="PROSITE" id="PS50043"/>
    </source>
</evidence>
<organism evidence="5 6">
    <name type="scientific">Paractinoplanes durhamensis</name>
    <dbReference type="NCBI Taxonomy" id="113563"/>
    <lineage>
        <taxon>Bacteria</taxon>
        <taxon>Bacillati</taxon>
        <taxon>Actinomycetota</taxon>
        <taxon>Actinomycetes</taxon>
        <taxon>Micromonosporales</taxon>
        <taxon>Micromonosporaceae</taxon>
        <taxon>Paractinoplanes</taxon>
    </lineage>
</organism>
<reference evidence="5 6" key="1">
    <citation type="submission" date="2021-01" db="EMBL/GenBank/DDBJ databases">
        <title>Whole genome shotgun sequence of Actinoplanes durhamensis NBRC 14914.</title>
        <authorList>
            <person name="Komaki H."/>
            <person name="Tamura T."/>
        </authorList>
    </citation>
    <scope>NUCLEOTIDE SEQUENCE [LARGE SCALE GENOMIC DNA]</scope>
    <source>
        <strain evidence="5 6">NBRC 14914</strain>
    </source>
</reference>
<sequence>MAHFPAPRRQLVARHRLIDLLRFEDGRAPRLVLICAPAGFGKTTILGQWLTGSSARVVWLSLDSAERTRSEFLAHLAASGPTVLVLDDYHLVTDPAVRDAVAELIEHGPPELTVAITTRVDPPLPLARLRGRGELLELRAADLRFTPGEADDFLNQVMRLDMVPAHVGALLDRTEGWAVGLQLAALSARGRAAAEFVESFAGSHRFVLDYLVEEVLNSLSDDVRGFLLRTSVLRRMTGPLCDALTGRDDGSRMLESLERDNLFVVPLDDRREWYRYHRLFADVLSARLQPDLVPGLHRAAAEWHTGQGNTVEAVEHALDGDDPSAAADLVERAIGDLRKHRQDYLLREWLGRLPAEVLRGRPLLAAMQAWNRLSEGDPAQALAWLDDADRAGPDEQTRVLILLYRASIAQAHGDIAGTIGQARQALELCAPEDHLTRGAAGGILGLAAWAAGDLPVAVSTFGTAVASLRAAGNVADALGATVMLGGMWLALGKPIEARRLYERALDHPGPPLSTTGDLHVGLAGVLREQGDLDAAAEHLRLDRELGDRASLPENRHRWFTVMAGLLRARGDLDGALRMLDEAEPLYAPGFFPEIAPIPAARARIRITQGDLAAARQWAHEHPAADGYLAEFNQLTLARLLVAEHRLDEAVALLDPLVDAASAAGRTGSVVEARMLRALARPELGAALADLRPALHDGVPAGFARLFLDEGPAMLALLEQASMAYAVQLLGVQRSPGRSAAGPLSDRELDVLRLLATDLTGPEIARRLYVTINTLRTHTKSIFTKLGVNTRRAAVSRAADLGLK</sequence>
<dbReference type="SMART" id="SM00382">
    <property type="entry name" value="AAA"/>
    <property type="match status" value="1"/>
</dbReference>
<dbReference type="InterPro" id="IPR036388">
    <property type="entry name" value="WH-like_DNA-bd_sf"/>
</dbReference>
<dbReference type="Gene3D" id="1.25.40.10">
    <property type="entry name" value="Tetratricopeptide repeat domain"/>
    <property type="match status" value="1"/>
</dbReference>
<dbReference type="InterPro" id="IPR027417">
    <property type="entry name" value="P-loop_NTPase"/>
</dbReference>
<evidence type="ECO:0000313" key="6">
    <source>
        <dbReference type="Proteomes" id="UP000637628"/>
    </source>
</evidence>
<dbReference type="PANTHER" id="PTHR44688">
    <property type="entry name" value="DNA-BINDING TRANSCRIPTIONAL ACTIVATOR DEVR_DOSR"/>
    <property type="match status" value="1"/>
</dbReference>
<dbReference type="SUPFAM" id="SSF46894">
    <property type="entry name" value="C-terminal effector domain of the bipartite response regulators"/>
    <property type="match status" value="1"/>
</dbReference>
<name>A0ABQ3YVY2_9ACTN</name>
<proteinExistence type="predicted"/>
<evidence type="ECO:0000256" key="2">
    <source>
        <dbReference type="ARBA" id="ARBA00023125"/>
    </source>
</evidence>
<evidence type="ECO:0000256" key="3">
    <source>
        <dbReference type="ARBA" id="ARBA00023163"/>
    </source>
</evidence>
<keyword evidence="1" id="KW-0805">Transcription regulation</keyword>
<dbReference type="InterPro" id="IPR057574">
    <property type="entry name" value="nSTAND_NTPase5_dom"/>
</dbReference>
<dbReference type="InterPro" id="IPR041617">
    <property type="entry name" value="TPR_MalT"/>
</dbReference>
<gene>
    <name evidence="5" type="primary">malT</name>
    <name evidence="5" type="ORF">Adu01nite_30400</name>
</gene>
<dbReference type="InterPro" id="IPR011990">
    <property type="entry name" value="TPR-like_helical_dom_sf"/>
</dbReference>
<evidence type="ECO:0000256" key="1">
    <source>
        <dbReference type="ARBA" id="ARBA00023015"/>
    </source>
</evidence>
<dbReference type="InterPro" id="IPR000792">
    <property type="entry name" value="Tscrpt_reg_LuxR_C"/>
</dbReference>
<dbReference type="Pfam" id="PF17874">
    <property type="entry name" value="TPR_MalT"/>
    <property type="match status" value="1"/>
</dbReference>
<keyword evidence="6" id="KW-1185">Reference proteome</keyword>
<dbReference type="Pfam" id="PF25873">
    <property type="entry name" value="WHD_MalT"/>
    <property type="match status" value="1"/>
</dbReference>
<dbReference type="SMART" id="SM00421">
    <property type="entry name" value="HTH_LUXR"/>
    <property type="match status" value="1"/>
</dbReference>
<keyword evidence="3" id="KW-0804">Transcription</keyword>
<protein>
    <submittedName>
        <fullName evidence="5">Helix-turn-helix transcriptional regulator</fullName>
    </submittedName>
</protein>
<comment type="caution">
    <text evidence="5">The sequence shown here is derived from an EMBL/GenBank/DDBJ whole genome shotgun (WGS) entry which is preliminary data.</text>
</comment>
<dbReference type="Pfam" id="PF25199">
    <property type="entry name" value="nSTAND_NTPase5"/>
    <property type="match status" value="1"/>
</dbReference>
<accession>A0ABQ3YVY2</accession>
<dbReference type="InterPro" id="IPR059106">
    <property type="entry name" value="WHD_MalT"/>
</dbReference>
<dbReference type="Pfam" id="PF00196">
    <property type="entry name" value="GerE"/>
    <property type="match status" value="1"/>
</dbReference>
<dbReference type="SUPFAM" id="SSF48452">
    <property type="entry name" value="TPR-like"/>
    <property type="match status" value="2"/>
</dbReference>
<dbReference type="CDD" id="cd06170">
    <property type="entry name" value="LuxR_C_like"/>
    <property type="match status" value="1"/>
</dbReference>
<dbReference type="Proteomes" id="UP000637628">
    <property type="component" value="Unassembled WGS sequence"/>
</dbReference>
<dbReference type="InterPro" id="IPR016032">
    <property type="entry name" value="Sig_transdc_resp-reg_C-effctor"/>
</dbReference>
<keyword evidence="2" id="KW-0238">DNA-binding</keyword>